<evidence type="ECO:0000256" key="5">
    <source>
        <dbReference type="ARBA" id="ARBA00022747"/>
    </source>
</evidence>
<dbReference type="PANTHER" id="PTHR10629:SF52">
    <property type="entry name" value="DNA (CYTOSINE-5)-METHYLTRANSFERASE 1"/>
    <property type="match status" value="1"/>
</dbReference>
<dbReference type="GO" id="GO:0044027">
    <property type="term" value="P:negative regulation of gene expression via chromosomal CpG island methylation"/>
    <property type="evidence" value="ECO:0007669"/>
    <property type="project" value="TreeGrafter"/>
</dbReference>
<evidence type="ECO:0000256" key="2">
    <source>
        <dbReference type="ARBA" id="ARBA00022603"/>
    </source>
</evidence>
<keyword evidence="2 7" id="KW-0489">Methyltransferase</keyword>
<comment type="similarity">
    <text evidence="7 8">Belongs to the class I-like SAM-binding methyltransferase superfamily. C5-methyltransferase family.</text>
</comment>
<dbReference type="PANTHER" id="PTHR10629">
    <property type="entry name" value="CYTOSINE-SPECIFIC METHYLTRANSFERASE"/>
    <property type="match status" value="1"/>
</dbReference>
<dbReference type="AlphaFoldDB" id="A0A562HZ36"/>
<dbReference type="GO" id="GO:0003677">
    <property type="term" value="F:DNA binding"/>
    <property type="evidence" value="ECO:0007669"/>
    <property type="project" value="TreeGrafter"/>
</dbReference>
<dbReference type="InterPro" id="IPR031303">
    <property type="entry name" value="C5_meth_CS"/>
</dbReference>
<dbReference type="InterPro" id="IPR029063">
    <property type="entry name" value="SAM-dependent_MTases_sf"/>
</dbReference>
<dbReference type="EC" id="2.1.1.37" evidence="1"/>
<dbReference type="GO" id="GO:0009307">
    <property type="term" value="P:DNA restriction-modification system"/>
    <property type="evidence" value="ECO:0007669"/>
    <property type="project" value="UniProtKB-KW"/>
</dbReference>
<gene>
    <name evidence="9" type="ORF">LX59_03030</name>
</gene>
<dbReference type="SUPFAM" id="SSF53335">
    <property type="entry name" value="S-adenosyl-L-methionine-dependent methyltransferases"/>
    <property type="match status" value="1"/>
</dbReference>
<evidence type="ECO:0000256" key="3">
    <source>
        <dbReference type="ARBA" id="ARBA00022679"/>
    </source>
</evidence>
<evidence type="ECO:0000256" key="7">
    <source>
        <dbReference type="PROSITE-ProRule" id="PRU01016"/>
    </source>
</evidence>
<evidence type="ECO:0000256" key="6">
    <source>
        <dbReference type="ARBA" id="ARBA00047422"/>
    </source>
</evidence>
<keyword evidence="3 7" id="KW-0808">Transferase</keyword>
<dbReference type="NCBIfam" id="TIGR00675">
    <property type="entry name" value="dcm"/>
    <property type="match status" value="1"/>
</dbReference>
<feature type="active site" evidence="7">
    <location>
        <position position="79"/>
    </location>
</feature>
<dbReference type="Proteomes" id="UP000319627">
    <property type="component" value="Unassembled WGS sequence"/>
</dbReference>
<dbReference type="PRINTS" id="PR00105">
    <property type="entry name" value="C5METTRFRASE"/>
</dbReference>
<dbReference type="InterPro" id="IPR001525">
    <property type="entry name" value="C5_MeTfrase"/>
</dbReference>
<dbReference type="GO" id="GO:0003886">
    <property type="term" value="F:DNA (cytosine-5-)-methyltransferase activity"/>
    <property type="evidence" value="ECO:0007669"/>
    <property type="project" value="UniProtKB-EC"/>
</dbReference>
<keyword evidence="4 7" id="KW-0949">S-adenosyl-L-methionine</keyword>
<evidence type="ECO:0000256" key="4">
    <source>
        <dbReference type="ARBA" id="ARBA00022691"/>
    </source>
</evidence>
<dbReference type="GO" id="GO:0032259">
    <property type="term" value="P:methylation"/>
    <property type="evidence" value="ECO:0007669"/>
    <property type="project" value="UniProtKB-KW"/>
</dbReference>
<comment type="caution">
    <text evidence="9">The sequence shown here is derived from an EMBL/GenBank/DDBJ whole genome shotgun (WGS) entry which is preliminary data.</text>
</comment>
<dbReference type="Gene3D" id="3.90.120.10">
    <property type="entry name" value="DNA Methylase, subunit A, domain 2"/>
    <property type="match status" value="1"/>
</dbReference>
<dbReference type="Pfam" id="PF00145">
    <property type="entry name" value="DNA_methylase"/>
    <property type="match status" value="1"/>
</dbReference>
<dbReference type="Gene3D" id="3.40.50.150">
    <property type="entry name" value="Vaccinia Virus protein VP39"/>
    <property type="match status" value="1"/>
</dbReference>
<reference evidence="9 10" key="1">
    <citation type="submission" date="2019-07" db="EMBL/GenBank/DDBJ databases">
        <title>Genomic Encyclopedia of Type Strains, Phase I: the one thousand microbial genomes (KMG-I) project.</title>
        <authorList>
            <person name="Kyrpides N."/>
        </authorList>
    </citation>
    <scope>NUCLEOTIDE SEQUENCE [LARGE SCALE GENOMIC DNA]</scope>
    <source>
        <strain evidence="9 10">DSM 375</strain>
    </source>
</reference>
<evidence type="ECO:0000313" key="10">
    <source>
        <dbReference type="Proteomes" id="UP000319627"/>
    </source>
</evidence>
<accession>A0A562HZ36</accession>
<dbReference type="PROSITE" id="PS51679">
    <property type="entry name" value="SAM_MT_C5"/>
    <property type="match status" value="1"/>
</dbReference>
<comment type="catalytic activity">
    <reaction evidence="6">
        <text>a 2'-deoxycytidine in DNA + S-adenosyl-L-methionine = a 5-methyl-2'-deoxycytidine in DNA + S-adenosyl-L-homocysteine + H(+)</text>
        <dbReference type="Rhea" id="RHEA:13681"/>
        <dbReference type="Rhea" id="RHEA-COMP:11369"/>
        <dbReference type="Rhea" id="RHEA-COMP:11370"/>
        <dbReference type="ChEBI" id="CHEBI:15378"/>
        <dbReference type="ChEBI" id="CHEBI:57856"/>
        <dbReference type="ChEBI" id="CHEBI:59789"/>
        <dbReference type="ChEBI" id="CHEBI:85452"/>
        <dbReference type="ChEBI" id="CHEBI:85454"/>
        <dbReference type="EC" id="2.1.1.37"/>
    </reaction>
</comment>
<protein>
    <recommendedName>
        <fullName evidence="1">DNA (cytosine-5-)-methyltransferase</fullName>
        <ecNumber evidence="1">2.1.1.37</ecNumber>
    </recommendedName>
</protein>
<name>A0A562HZ36_9GAMM</name>
<keyword evidence="10" id="KW-1185">Reference proteome</keyword>
<evidence type="ECO:0000256" key="1">
    <source>
        <dbReference type="ARBA" id="ARBA00011975"/>
    </source>
</evidence>
<organism evidence="9 10">
    <name type="scientific">Azomonas agilis</name>
    <dbReference type="NCBI Taxonomy" id="116849"/>
    <lineage>
        <taxon>Bacteria</taxon>
        <taxon>Pseudomonadati</taxon>
        <taxon>Pseudomonadota</taxon>
        <taxon>Gammaproteobacteria</taxon>
        <taxon>Pseudomonadales</taxon>
        <taxon>Pseudomonadaceae</taxon>
        <taxon>Azomonas</taxon>
    </lineage>
</organism>
<dbReference type="InterPro" id="IPR050390">
    <property type="entry name" value="C5-Methyltransferase"/>
</dbReference>
<evidence type="ECO:0000313" key="9">
    <source>
        <dbReference type="EMBL" id="TWH63866.1"/>
    </source>
</evidence>
<proteinExistence type="inferred from homology"/>
<keyword evidence="5" id="KW-0680">Restriction system</keyword>
<dbReference type="EMBL" id="VLKG01000017">
    <property type="protein sequence ID" value="TWH63866.1"/>
    <property type="molecule type" value="Genomic_DNA"/>
</dbReference>
<dbReference type="PROSITE" id="PS00095">
    <property type="entry name" value="C5_MTASE_2"/>
    <property type="match status" value="1"/>
</dbReference>
<evidence type="ECO:0000256" key="8">
    <source>
        <dbReference type="RuleBase" id="RU000416"/>
    </source>
</evidence>
<sequence>MMIDAVDLFCGAGGLTAGLIQAGVRVHAGYDIDQACQYAYEVNNQAKFIAQDIETLTTEDVAAWYQPGNIRLLAGCAPCQPFSSYTQGRDTRQDKKWPLLYAFMRLIRGIQPELVTMENVPDVTKHQVYRDFVQSLEELGYSVWADRVSCVDYGLPQQRKRHVLLASKLGPISLIPKTHDTNPVTVEQAIGHLPALAAGEWDKNDPLHRAAKLTDLNMKRIINSRPGGTWRDWPEELRAKCHRKTTGKTYSSVYGRMQWDEPSPTMTTLCYGFGNGRFGHPVQHRAISLREAAIFQSFPANYKFAPPEKMNFKAIGRMIGNAVPVLLGDIIGKSLFKHINKV</sequence>